<feature type="domain" description="Calcium/calmodulin-dependent protein kinase II association-domain" evidence="2">
    <location>
        <begin position="287"/>
        <end position="414"/>
    </location>
</feature>
<name>A0AA36G9I4_9BILA</name>
<dbReference type="FunFam" id="3.10.450.50:FF:000009">
    <property type="entry name" value="Calcium/calmodulin-dependent protein kinase type II"/>
    <property type="match status" value="1"/>
</dbReference>
<reference evidence="3" key="1">
    <citation type="submission" date="2023-06" db="EMBL/GenBank/DDBJ databases">
        <authorList>
            <person name="Delattre M."/>
        </authorList>
    </citation>
    <scope>NUCLEOTIDE SEQUENCE</scope>
    <source>
        <strain evidence="3">AF72</strain>
    </source>
</reference>
<accession>A0AA36G9I4</accession>
<evidence type="ECO:0000256" key="1">
    <source>
        <dbReference type="SAM" id="MobiDB-lite"/>
    </source>
</evidence>
<evidence type="ECO:0000259" key="2">
    <source>
        <dbReference type="Pfam" id="PF08332"/>
    </source>
</evidence>
<dbReference type="GO" id="GO:0005516">
    <property type="term" value="F:calmodulin binding"/>
    <property type="evidence" value="ECO:0007669"/>
    <property type="project" value="InterPro"/>
</dbReference>
<evidence type="ECO:0000313" key="3">
    <source>
        <dbReference type="EMBL" id="CAJ0580546.1"/>
    </source>
</evidence>
<evidence type="ECO:0000313" key="4">
    <source>
        <dbReference type="Proteomes" id="UP001177023"/>
    </source>
</evidence>
<feature type="region of interest" description="Disordered" evidence="1">
    <location>
        <begin position="167"/>
        <end position="194"/>
    </location>
</feature>
<feature type="region of interest" description="Disordered" evidence="1">
    <location>
        <begin position="23"/>
        <end position="42"/>
    </location>
</feature>
<dbReference type="InterPro" id="IPR032710">
    <property type="entry name" value="NTF2-like_dom_sf"/>
</dbReference>
<keyword evidence="4" id="KW-1185">Reference proteome</keyword>
<dbReference type="Pfam" id="PF08332">
    <property type="entry name" value="CaMKII_AD"/>
    <property type="match status" value="1"/>
</dbReference>
<gene>
    <name evidence="3" type="ORF">MSPICULIGERA_LOCUS18744</name>
</gene>
<dbReference type="AlphaFoldDB" id="A0AA36G9I4"/>
<dbReference type="Proteomes" id="UP001177023">
    <property type="component" value="Unassembled WGS sequence"/>
</dbReference>
<dbReference type="GO" id="GO:0004683">
    <property type="term" value="F:calcium/calmodulin-dependent protein kinase activity"/>
    <property type="evidence" value="ECO:0007669"/>
    <property type="project" value="InterPro"/>
</dbReference>
<feature type="non-terminal residue" evidence="3">
    <location>
        <position position="430"/>
    </location>
</feature>
<dbReference type="Gene3D" id="3.10.450.50">
    <property type="match status" value="1"/>
</dbReference>
<feature type="region of interest" description="Disordered" evidence="1">
    <location>
        <begin position="411"/>
        <end position="430"/>
    </location>
</feature>
<dbReference type="InterPro" id="IPR013543">
    <property type="entry name" value="Ca/CaM-dep_prot_kinase-assoc"/>
</dbReference>
<sequence length="430" mass="46931">MVGADLDKMRFVDGLFKKIRKSTKRRRRHTLAEEQPTCSSDLLTSPISETIPESGQFVGRTPRSASALGNIGELPSMQPSTSNSKIVEEAQTLDFVLEKNPENSFEVTDSPARKKCPVRITVTAHGDAEHVSFVEEVLVGISRSPSPEPSSGHDKENGLPDIVVQEDDEEPVPQDSQLFHSTPNDAPPPAAPANEGRLLTSVVNLLQGRNLLNKKEAPPSTIKEGSESSQTIDDSDAEKVVGAAGQQLLKHENTVVRADGVNTASPVAAQHHQPATAQKLTQALPAQKQEIVRVTQQLLDAISCKDWDAYMKLCEPGMTCFEPETLGNLIEGIDFHRFYFDPNNSAGVRKGGLHTTMLNPNVHVMGDDGACIAYVRLTQYIDRTGEARTRQSQESRVWQRRNGRWLCVHVHRSTGGGGSSSQPSTSATDY</sequence>
<dbReference type="EMBL" id="CATQJA010002659">
    <property type="protein sequence ID" value="CAJ0580546.1"/>
    <property type="molecule type" value="Genomic_DNA"/>
</dbReference>
<dbReference type="SUPFAM" id="SSF54427">
    <property type="entry name" value="NTF2-like"/>
    <property type="match status" value="1"/>
</dbReference>
<feature type="compositionally biased region" description="Polar residues" evidence="1">
    <location>
        <begin position="174"/>
        <end position="184"/>
    </location>
</feature>
<protein>
    <recommendedName>
        <fullName evidence="2">Calcium/calmodulin-dependent protein kinase II association-domain domain-containing protein</fullName>
    </recommendedName>
</protein>
<feature type="region of interest" description="Disordered" evidence="1">
    <location>
        <begin position="210"/>
        <end position="234"/>
    </location>
</feature>
<proteinExistence type="predicted"/>
<feature type="compositionally biased region" description="Low complexity" evidence="1">
    <location>
        <begin position="420"/>
        <end position="430"/>
    </location>
</feature>
<comment type="caution">
    <text evidence="3">The sequence shown here is derived from an EMBL/GenBank/DDBJ whole genome shotgun (WGS) entry which is preliminary data.</text>
</comment>
<organism evidence="3 4">
    <name type="scientific">Mesorhabditis spiculigera</name>
    <dbReference type="NCBI Taxonomy" id="96644"/>
    <lineage>
        <taxon>Eukaryota</taxon>
        <taxon>Metazoa</taxon>
        <taxon>Ecdysozoa</taxon>
        <taxon>Nematoda</taxon>
        <taxon>Chromadorea</taxon>
        <taxon>Rhabditida</taxon>
        <taxon>Rhabditina</taxon>
        <taxon>Rhabditomorpha</taxon>
        <taxon>Rhabditoidea</taxon>
        <taxon>Rhabditidae</taxon>
        <taxon>Mesorhabditinae</taxon>
        <taxon>Mesorhabditis</taxon>
    </lineage>
</organism>